<sequence length="103" mass="11978">MVEMDIDSKIKCLRTDRGGEFNSVEFNEYYREQGIKRHLTTAYTPQQNGVAERKNRTLMNMVRSMLSGKNMPKNFWAEAMKWSCYVLNRCPTSSIEGMTPQEA</sequence>
<dbReference type="PROSITE" id="PS50994">
    <property type="entry name" value="INTEGRASE"/>
    <property type="match status" value="1"/>
</dbReference>
<dbReference type="EMBL" id="BAABME010005867">
    <property type="protein sequence ID" value="GAA0166825.1"/>
    <property type="molecule type" value="Genomic_DNA"/>
</dbReference>
<evidence type="ECO:0000313" key="3">
    <source>
        <dbReference type="Proteomes" id="UP001454036"/>
    </source>
</evidence>
<dbReference type="InterPro" id="IPR001584">
    <property type="entry name" value="Integrase_cat-core"/>
</dbReference>
<proteinExistence type="predicted"/>
<dbReference type="PANTHER" id="PTHR42648">
    <property type="entry name" value="TRANSPOSASE, PUTATIVE-RELATED"/>
    <property type="match status" value="1"/>
</dbReference>
<dbReference type="InterPro" id="IPR012337">
    <property type="entry name" value="RNaseH-like_sf"/>
</dbReference>
<dbReference type="AlphaFoldDB" id="A0AAV3QS14"/>
<dbReference type="GO" id="GO:0003676">
    <property type="term" value="F:nucleic acid binding"/>
    <property type="evidence" value="ECO:0007669"/>
    <property type="project" value="InterPro"/>
</dbReference>
<evidence type="ECO:0000313" key="2">
    <source>
        <dbReference type="EMBL" id="GAA0166825.1"/>
    </source>
</evidence>
<comment type="caution">
    <text evidence="2">The sequence shown here is derived from an EMBL/GenBank/DDBJ whole genome shotgun (WGS) entry which is preliminary data.</text>
</comment>
<dbReference type="Proteomes" id="UP001454036">
    <property type="component" value="Unassembled WGS sequence"/>
</dbReference>
<keyword evidence="3" id="KW-1185">Reference proteome</keyword>
<dbReference type="GO" id="GO:0015074">
    <property type="term" value="P:DNA integration"/>
    <property type="evidence" value="ECO:0007669"/>
    <property type="project" value="InterPro"/>
</dbReference>
<reference evidence="2 3" key="1">
    <citation type="submission" date="2024-01" db="EMBL/GenBank/DDBJ databases">
        <title>The complete chloroplast genome sequence of Lithospermum erythrorhizon: insights into the phylogenetic relationship among Boraginaceae species and the maternal lineages of purple gromwells.</title>
        <authorList>
            <person name="Okada T."/>
            <person name="Watanabe K."/>
        </authorList>
    </citation>
    <scope>NUCLEOTIDE SEQUENCE [LARGE SCALE GENOMIC DNA]</scope>
</reference>
<organism evidence="2 3">
    <name type="scientific">Lithospermum erythrorhizon</name>
    <name type="common">Purple gromwell</name>
    <name type="synonym">Lithospermum officinale var. erythrorhizon</name>
    <dbReference type="NCBI Taxonomy" id="34254"/>
    <lineage>
        <taxon>Eukaryota</taxon>
        <taxon>Viridiplantae</taxon>
        <taxon>Streptophyta</taxon>
        <taxon>Embryophyta</taxon>
        <taxon>Tracheophyta</taxon>
        <taxon>Spermatophyta</taxon>
        <taxon>Magnoliopsida</taxon>
        <taxon>eudicotyledons</taxon>
        <taxon>Gunneridae</taxon>
        <taxon>Pentapetalae</taxon>
        <taxon>asterids</taxon>
        <taxon>lamiids</taxon>
        <taxon>Boraginales</taxon>
        <taxon>Boraginaceae</taxon>
        <taxon>Boraginoideae</taxon>
        <taxon>Lithospermeae</taxon>
        <taxon>Lithospermum</taxon>
    </lineage>
</organism>
<dbReference type="Gene3D" id="3.30.420.10">
    <property type="entry name" value="Ribonuclease H-like superfamily/Ribonuclease H"/>
    <property type="match status" value="1"/>
</dbReference>
<feature type="domain" description="Integrase catalytic" evidence="1">
    <location>
        <begin position="1"/>
        <end position="103"/>
    </location>
</feature>
<dbReference type="PANTHER" id="PTHR42648:SF18">
    <property type="entry name" value="RETROTRANSPOSON, UNCLASSIFIED-LIKE PROTEIN"/>
    <property type="match status" value="1"/>
</dbReference>
<dbReference type="SUPFAM" id="SSF53098">
    <property type="entry name" value="Ribonuclease H-like"/>
    <property type="match status" value="1"/>
</dbReference>
<name>A0AAV3QS14_LITER</name>
<gene>
    <name evidence="2" type="ORF">LIER_21891</name>
</gene>
<dbReference type="InterPro" id="IPR036397">
    <property type="entry name" value="RNaseH_sf"/>
</dbReference>
<accession>A0AAV3QS14</accession>
<dbReference type="InterPro" id="IPR039537">
    <property type="entry name" value="Retrotran_Ty1/copia-like"/>
</dbReference>
<protein>
    <recommendedName>
        <fullName evidence="1">Integrase catalytic domain-containing protein</fullName>
    </recommendedName>
</protein>
<evidence type="ECO:0000259" key="1">
    <source>
        <dbReference type="PROSITE" id="PS50994"/>
    </source>
</evidence>